<dbReference type="InterPro" id="IPR002016">
    <property type="entry name" value="Haem_peroxidase"/>
</dbReference>
<evidence type="ECO:0000313" key="10">
    <source>
        <dbReference type="EMBL" id="KAK9812280.1"/>
    </source>
</evidence>
<evidence type="ECO:0000256" key="6">
    <source>
        <dbReference type="ARBA" id="ARBA00022723"/>
    </source>
</evidence>
<keyword evidence="6" id="KW-0479">Metal-binding</keyword>
<organism evidence="10 11">
    <name type="scientific">Symbiochloris irregularis</name>
    <dbReference type="NCBI Taxonomy" id="706552"/>
    <lineage>
        <taxon>Eukaryota</taxon>
        <taxon>Viridiplantae</taxon>
        <taxon>Chlorophyta</taxon>
        <taxon>core chlorophytes</taxon>
        <taxon>Trebouxiophyceae</taxon>
        <taxon>Trebouxiales</taxon>
        <taxon>Trebouxiaceae</taxon>
        <taxon>Symbiochloris</taxon>
    </lineage>
</organism>
<dbReference type="PRINTS" id="PR00459">
    <property type="entry name" value="ASPEROXIDASE"/>
</dbReference>
<dbReference type="Proteomes" id="UP001465755">
    <property type="component" value="Unassembled WGS sequence"/>
</dbReference>
<dbReference type="AlphaFoldDB" id="A0AAW1PRA6"/>
<dbReference type="InterPro" id="IPR002207">
    <property type="entry name" value="Peroxidase_I"/>
</dbReference>
<dbReference type="PANTHER" id="PTHR31356:SF8">
    <property type="entry name" value="L-ASCORBATE PEROXIDASE 6-RELATED"/>
    <property type="match status" value="1"/>
</dbReference>
<dbReference type="GO" id="GO:0020037">
    <property type="term" value="F:heme binding"/>
    <property type="evidence" value="ECO:0007669"/>
    <property type="project" value="InterPro"/>
</dbReference>
<dbReference type="InterPro" id="IPR010255">
    <property type="entry name" value="Haem_peroxidase_sf"/>
</dbReference>
<dbReference type="PRINTS" id="PR00458">
    <property type="entry name" value="PEROXIDASE"/>
</dbReference>
<dbReference type="GO" id="GO:0042744">
    <property type="term" value="P:hydrogen peroxide catabolic process"/>
    <property type="evidence" value="ECO:0007669"/>
    <property type="project" value="TreeGrafter"/>
</dbReference>
<name>A0AAW1PRA6_9CHLO</name>
<comment type="similarity">
    <text evidence="2">Belongs to the peroxidase family. Ascorbate peroxidase subfamily.</text>
</comment>
<dbReference type="GO" id="GO:0000302">
    <property type="term" value="P:response to reactive oxygen species"/>
    <property type="evidence" value="ECO:0007669"/>
    <property type="project" value="TreeGrafter"/>
</dbReference>
<evidence type="ECO:0000256" key="5">
    <source>
        <dbReference type="ARBA" id="ARBA00022617"/>
    </source>
</evidence>
<dbReference type="GO" id="GO:0016688">
    <property type="term" value="F:L-ascorbate peroxidase activity"/>
    <property type="evidence" value="ECO:0007669"/>
    <property type="project" value="UniProtKB-EC"/>
</dbReference>
<protein>
    <recommendedName>
        <fullName evidence="3">L-ascorbate peroxidase</fullName>
        <ecNumber evidence="3">1.11.1.11</ecNumber>
    </recommendedName>
</protein>
<dbReference type="InterPro" id="IPR044831">
    <property type="entry name" value="Ccp1-like"/>
</dbReference>
<accession>A0AAW1PRA6</accession>
<evidence type="ECO:0000256" key="2">
    <source>
        <dbReference type="ARBA" id="ARBA00006873"/>
    </source>
</evidence>
<evidence type="ECO:0000256" key="7">
    <source>
        <dbReference type="ARBA" id="ARBA00023002"/>
    </source>
</evidence>
<proteinExistence type="inferred from homology"/>
<evidence type="ECO:0000256" key="4">
    <source>
        <dbReference type="ARBA" id="ARBA00022559"/>
    </source>
</evidence>
<dbReference type="PROSITE" id="PS50873">
    <property type="entry name" value="PEROXIDASE_4"/>
    <property type="match status" value="1"/>
</dbReference>
<comment type="caution">
    <text evidence="10">The sequence shown here is derived from an EMBL/GenBank/DDBJ whole genome shotgun (WGS) entry which is preliminary data.</text>
</comment>
<dbReference type="Pfam" id="PF00141">
    <property type="entry name" value="peroxidase"/>
    <property type="match status" value="1"/>
</dbReference>
<keyword evidence="11" id="KW-1185">Reference proteome</keyword>
<evidence type="ECO:0000256" key="8">
    <source>
        <dbReference type="ARBA" id="ARBA00023004"/>
    </source>
</evidence>
<feature type="domain" description="Plant heme peroxidase family profile" evidence="9">
    <location>
        <begin position="45"/>
        <end position="261"/>
    </location>
</feature>
<comment type="cofactor">
    <cofactor evidence="1">
        <name>heme b</name>
        <dbReference type="ChEBI" id="CHEBI:60344"/>
    </cofactor>
</comment>
<reference evidence="10 11" key="1">
    <citation type="journal article" date="2024" name="Nat. Commun.">
        <title>Phylogenomics reveals the evolutionary origins of lichenization in chlorophyte algae.</title>
        <authorList>
            <person name="Puginier C."/>
            <person name="Libourel C."/>
            <person name="Otte J."/>
            <person name="Skaloud P."/>
            <person name="Haon M."/>
            <person name="Grisel S."/>
            <person name="Petersen M."/>
            <person name="Berrin J.G."/>
            <person name="Delaux P.M."/>
            <person name="Dal Grande F."/>
            <person name="Keller J."/>
        </authorList>
    </citation>
    <scope>NUCLEOTIDE SEQUENCE [LARGE SCALE GENOMIC DNA]</scope>
    <source>
        <strain evidence="10 11">SAG 2036</strain>
    </source>
</reference>
<dbReference type="SUPFAM" id="SSF48113">
    <property type="entry name" value="Heme-dependent peroxidases"/>
    <property type="match status" value="1"/>
</dbReference>
<dbReference type="Gene3D" id="1.10.420.10">
    <property type="entry name" value="Peroxidase, domain 2"/>
    <property type="match status" value="1"/>
</dbReference>
<evidence type="ECO:0000256" key="1">
    <source>
        <dbReference type="ARBA" id="ARBA00001970"/>
    </source>
</evidence>
<evidence type="ECO:0000259" key="9">
    <source>
        <dbReference type="PROSITE" id="PS50873"/>
    </source>
</evidence>
<keyword evidence="5" id="KW-0349">Heme</keyword>
<dbReference type="InterPro" id="IPR019793">
    <property type="entry name" value="Peroxidases_heam-ligand_BS"/>
</dbReference>
<gene>
    <name evidence="10" type="ORF">WJX73_009877</name>
</gene>
<dbReference type="PROSITE" id="PS00435">
    <property type="entry name" value="PEROXIDASE_1"/>
    <property type="match status" value="1"/>
</dbReference>
<keyword evidence="8" id="KW-0408">Iron</keyword>
<dbReference type="PANTHER" id="PTHR31356">
    <property type="entry name" value="THYLAKOID LUMENAL 29 KDA PROTEIN, CHLOROPLASTIC-RELATED"/>
    <property type="match status" value="1"/>
</dbReference>
<evidence type="ECO:0000256" key="3">
    <source>
        <dbReference type="ARBA" id="ARBA00012940"/>
    </source>
</evidence>
<keyword evidence="4" id="KW-0575">Peroxidase</keyword>
<dbReference type="Gene3D" id="1.10.520.10">
    <property type="match status" value="1"/>
</dbReference>
<sequence>MCTIARASRSSVVQIEDSQSETVGTGSVLSDTRRALQKIATKAKAPVLLRLVFHDAGTYLQSASNGGANASIRFELKRPENTGLNRGWSLIAAIKKELEGTAAAQLSHADLIALAGAHAVATTGGPVIKVPIGRADASAEDPKGRLPEETLTADQLRQAFAAKGLGTRDFVALSGAHTLGNKGFGEPLSFDNAYYKSLLNRPWNDPNNSMAAMIGLPSDHVLADDPACLDMIKGYADDQDVFFTDFSASFLKLASLGAQWA</sequence>
<dbReference type="PROSITE" id="PS00436">
    <property type="entry name" value="PEROXIDASE_2"/>
    <property type="match status" value="1"/>
</dbReference>
<dbReference type="EC" id="1.11.1.11" evidence="3"/>
<evidence type="ECO:0000313" key="11">
    <source>
        <dbReference type="Proteomes" id="UP001465755"/>
    </source>
</evidence>
<dbReference type="GO" id="GO:0034599">
    <property type="term" value="P:cellular response to oxidative stress"/>
    <property type="evidence" value="ECO:0007669"/>
    <property type="project" value="InterPro"/>
</dbReference>
<dbReference type="InterPro" id="IPR019794">
    <property type="entry name" value="Peroxidases_AS"/>
</dbReference>
<dbReference type="EMBL" id="JALJOQ010000008">
    <property type="protein sequence ID" value="KAK9812280.1"/>
    <property type="molecule type" value="Genomic_DNA"/>
</dbReference>
<dbReference type="GO" id="GO:0046872">
    <property type="term" value="F:metal ion binding"/>
    <property type="evidence" value="ECO:0007669"/>
    <property type="project" value="UniProtKB-KW"/>
</dbReference>
<keyword evidence="7" id="KW-0560">Oxidoreductase</keyword>